<proteinExistence type="predicted"/>
<dbReference type="EMBL" id="JASBWT010000009">
    <property type="protein sequence ID" value="KAJ9101861.1"/>
    <property type="molecule type" value="Genomic_DNA"/>
</dbReference>
<protein>
    <submittedName>
        <fullName evidence="1">Uncharacterized protein</fullName>
    </submittedName>
</protein>
<keyword evidence="2" id="KW-1185">Reference proteome</keyword>
<sequence>MPATRTNLSSALDLSRASPITNNPTTANNLSNDPGSTTLGTGVGAGGKTKLQQRQPLKRSASSAAAQSLLGFSSRKAGPVTPEKKKKTTAAGLKRRIEQVVDVDVDEQQEEEDASTNGSKITTNSTAMHPVFAVPDPERNTAAASSLQPTPATSTTHTIEGTSAVPQNGAWDPLLLFASASASGPGKPTKQMEENLAPAPSRDITDLEPTPEEQVEEIVVVVDQADDAGKEVGRTIRGLAVRKAMLRADEKIRVLRHQRPSTSSSNSASAKSKTAAAAAGKGKQGAAKSKKEKSAGKADGGLDPNDKRWDGVYRAAWELMGGADVAPIHTTPQTHTKIHHVLRVFDLSPQYGPCVGLTRLARWERAQQWGLEPPVEIREILETVEGASEAGYRETVFDGTGIYCPTA</sequence>
<comment type="caution">
    <text evidence="1">The sequence shown here is derived from an EMBL/GenBank/DDBJ whole genome shotgun (WGS) entry which is preliminary data.</text>
</comment>
<reference evidence="1" key="1">
    <citation type="submission" date="2023-04" db="EMBL/GenBank/DDBJ databases">
        <title>Draft Genome sequencing of Naganishia species isolated from polar environments using Oxford Nanopore Technology.</title>
        <authorList>
            <person name="Leo P."/>
            <person name="Venkateswaran K."/>
        </authorList>
    </citation>
    <scope>NUCLEOTIDE SEQUENCE</scope>
    <source>
        <strain evidence="1">MNA-CCFEE 5423</strain>
    </source>
</reference>
<dbReference type="Proteomes" id="UP001227268">
    <property type="component" value="Unassembled WGS sequence"/>
</dbReference>
<accession>A0ACC2VT96</accession>
<evidence type="ECO:0000313" key="2">
    <source>
        <dbReference type="Proteomes" id="UP001227268"/>
    </source>
</evidence>
<organism evidence="1 2">
    <name type="scientific">Naganishia friedmannii</name>
    <dbReference type="NCBI Taxonomy" id="89922"/>
    <lineage>
        <taxon>Eukaryota</taxon>
        <taxon>Fungi</taxon>
        <taxon>Dikarya</taxon>
        <taxon>Basidiomycota</taxon>
        <taxon>Agaricomycotina</taxon>
        <taxon>Tremellomycetes</taxon>
        <taxon>Filobasidiales</taxon>
        <taxon>Filobasidiaceae</taxon>
        <taxon>Naganishia</taxon>
    </lineage>
</organism>
<evidence type="ECO:0000313" key="1">
    <source>
        <dbReference type="EMBL" id="KAJ9101861.1"/>
    </source>
</evidence>
<name>A0ACC2VT96_9TREE</name>
<gene>
    <name evidence="1" type="ORF">QFC21_003201</name>
</gene>